<keyword evidence="1" id="KW-0472">Membrane</keyword>
<keyword evidence="1" id="KW-1133">Transmembrane helix</keyword>
<keyword evidence="3" id="KW-1185">Reference proteome</keyword>
<protein>
    <recommendedName>
        <fullName evidence="4">DUF2306 domain-containing protein</fullName>
    </recommendedName>
</protein>
<evidence type="ECO:0008006" key="4">
    <source>
        <dbReference type="Google" id="ProtNLM"/>
    </source>
</evidence>
<comment type="caution">
    <text evidence="2">The sequence shown here is derived from an EMBL/GenBank/DDBJ whole genome shotgun (WGS) entry which is preliminary data.</text>
</comment>
<feature type="transmembrane region" description="Helical" evidence="1">
    <location>
        <begin position="173"/>
        <end position="192"/>
    </location>
</feature>
<feature type="transmembrane region" description="Helical" evidence="1">
    <location>
        <begin position="117"/>
        <end position="137"/>
    </location>
</feature>
<feature type="transmembrane region" description="Helical" evidence="1">
    <location>
        <begin position="81"/>
        <end position="105"/>
    </location>
</feature>
<accession>A0ABS9HVX8</accession>
<gene>
    <name evidence="2" type="ORF">L3V18_13885</name>
</gene>
<feature type="transmembrane region" description="Helical" evidence="1">
    <location>
        <begin position="14"/>
        <end position="35"/>
    </location>
</feature>
<name>A0ABS9HVX8_9GAMM</name>
<proteinExistence type="predicted"/>
<reference evidence="2 3" key="1">
    <citation type="submission" date="2022-01" db="EMBL/GenBank/DDBJ databases">
        <title>Lysobacter chinensis sp. nov., a bacterium isolated from cow dung compost.</title>
        <authorList>
            <person name="Liu Y."/>
        </authorList>
    </citation>
    <scope>NUCLEOTIDE SEQUENCE [LARGE SCALE GENOMIC DNA]</scope>
    <source>
        <strain evidence="2 3">TLK-CK17</strain>
    </source>
</reference>
<reference evidence="2 3" key="3">
    <citation type="submission" date="2022-01" db="EMBL/GenBank/DDBJ databases">
        <authorList>
            <person name="Zhou L.Y."/>
        </authorList>
    </citation>
    <scope>NUCLEOTIDE SEQUENCE [LARGE SCALE GENOMIC DNA]</scope>
    <source>
        <strain evidence="2 3">TLK-CK17</strain>
    </source>
</reference>
<feature type="transmembrane region" description="Helical" evidence="1">
    <location>
        <begin position="47"/>
        <end position="69"/>
    </location>
</feature>
<sequence>MSVLPSRGGPERPLYTRAAWLALLVVFVGFARTYYLKLAFDPRPLTLLVHLHGLVMSGWFVLFAVQAVLVERRRVDLHRRLGIVGAMLAVAVLVVGTATAIAAARLGRAPPGPPPEVFLAVPLGDMLLFAIFVGIGLAFRRRRDVHKRMMLLSCVAMLTPGLARIPLQGWTQLGLPAYFIATCAIVLGCVAWDTARNRRLHPALGWGAALVVVSWPARLALTSTGAWQWFVRTVVG</sequence>
<dbReference type="RefSeq" id="WP_237055826.1">
    <property type="nucleotide sequence ID" value="NZ_JAKJPO010000009.1"/>
</dbReference>
<feature type="transmembrane region" description="Helical" evidence="1">
    <location>
        <begin position="149"/>
        <end position="167"/>
    </location>
</feature>
<organism evidence="2 3">
    <name type="scientific">Marilutibacter chinensis</name>
    <dbReference type="NCBI Taxonomy" id="2912247"/>
    <lineage>
        <taxon>Bacteria</taxon>
        <taxon>Pseudomonadati</taxon>
        <taxon>Pseudomonadota</taxon>
        <taxon>Gammaproteobacteria</taxon>
        <taxon>Lysobacterales</taxon>
        <taxon>Lysobacteraceae</taxon>
        <taxon>Marilutibacter</taxon>
    </lineage>
</organism>
<dbReference type="Proteomes" id="UP001430796">
    <property type="component" value="Unassembled WGS sequence"/>
</dbReference>
<evidence type="ECO:0000313" key="3">
    <source>
        <dbReference type="Proteomes" id="UP001430796"/>
    </source>
</evidence>
<evidence type="ECO:0000313" key="2">
    <source>
        <dbReference type="EMBL" id="MCF7222863.1"/>
    </source>
</evidence>
<reference evidence="3" key="2">
    <citation type="submission" date="2022-01" db="EMBL/GenBank/DDBJ databases">
        <title>Lysobacter chinensis sp. nov., a bacterium isolated from cow dung compost.</title>
        <authorList>
            <person name="Zhou L.Y."/>
        </authorList>
    </citation>
    <scope>NUCLEOTIDE SEQUENCE [LARGE SCALE GENOMIC DNA]</scope>
    <source>
        <strain evidence="3">TLK-CK17</strain>
    </source>
</reference>
<dbReference type="EMBL" id="JAKJPO010000009">
    <property type="protein sequence ID" value="MCF7222863.1"/>
    <property type="molecule type" value="Genomic_DNA"/>
</dbReference>
<evidence type="ECO:0000256" key="1">
    <source>
        <dbReference type="SAM" id="Phobius"/>
    </source>
</evidence>
<keyword evidence="1" id="KW-0812">Transmembrane</keyword>